<dbReference type="InterPro" id="IPR001107">
    <property type="entry name" value="Band_7"/>
</dbReference>
<dbReference type="InterPro" id="IPR036013">
    <property type="entry name" value="Band_7/SPFH_dom_sf"/>
</dbReference>
<dbReference type="Gene3D" id="3.30.479.30">
    <property type="entry name" value="Band 7 domain"/>
    <property type="match status" value="1"/>
</dbReference>
<proteinExistence type="predicted"/>
<protein>
    <recommendedName>
        <fullName evidence="2">Band 7 domain-containing protein</fullName>
    </recommendedName>
</protein>
<keyword evidence="1" id="KW-0175">Coiled coil</keyword>
<dbReference type="PANTHER" id="PTHR42911:SF2">
    <property type="entry name" value="PROHIBITIN FAMILY PROTEIN"/>
    <property type="match status" value="1"/>
</dbReference>
<evidence type="ECO:0000313" key="4">
    <source>
        <dbReference type="Proteomes" id="UP001050975"/>
    </source>
</evidence>
<feature type="domain" description="Band 7" evidence="2">
    <location>
        <begin position="440"/>
        <end position="673"/>
    </location>
</feature>
<evidence type="ECO:0000256" key="1">
    <source>
        <dbReference type="SAM" id="Coils"/>
    </source>
</evidence>
<dbReference type="AlphaFoldDB" id="A0AAV3XCH7"/>
<comment type="caution">
    <text evidence="3">The sequence shown here is derived from an EMBL/GenBank/DDBJ whole genome shotgun (WGS) entry which is preliminary data.</text>
</comment>
<reference evidence="3" key="1">
    <citation type="submission" date="2019-10" db="EMBL/GenBank/DDBJ databases">
        <title>Draft genome sequece of Microseira wollei NIES-4236.</title>
        <authorList>
            <person name="Yamaguchi H."/>
            <person name="Suzuki S."/>
            <person name="Kawachi M."/>
        </authorList>
    </citation>
    <scope>NUCLEOTIDE SEQUENCE</scope>
    <source>
        <strain evidence="3">NIES-4236</strain>
    </source>
</reference>
<feature type="coiled-coil region" evidence="1">
    <location>
        <begin position="648"/>
        <end position="722"/>
    </location>
</feature>
<accession>A0AAV3XCH7</accession>
<name>A0AAV3XCH7_9CYAN</name>
<keyword evidence="4" id="KW-1185">Reference proteome</keyword>
<dbReference type="EMBL" id="BLAY01000077">
    <property type="protein sequence ID" value="GET39918.1"/>
    <property type="molecule type" value="Genomic_DNA"/>
</dbReference>
<gene>
    <name evidence="3" type="ORF">MiSe_46900</name>
</gene>
<dbReference type="Pfam" id="PF01145">
    <property type="entry name" value="Band_7"/>
    <property type="match status" value="1"/>
</dbReference>
<evidence type="ECO:0000313" key="3">
    <source>
        <dbReference type="EMBL" id="GET39918.1"/>
    </source>
</evidence>
<evidence type="ECO:0000259" key="2">
    <source>
        <dbReference type="Pfam" id="PF01145"/>
    </source>
</evidence>
<dbReference type="Proteomes" id="UP001050975">
    <property type="component" value="Unassembled WGS sequence"/>
</dbReference>
<sequence>MIGFVKIAEDKVGIVEKKWGGPRPSRLIALNGEVGFQADILRPGLHPSYLNDTIHQVPVTKIADDEIGLVEANDGEPLEPGKMFGKVVDCDNFQNARKFLENGGQRGQQLAILTAGTYWINTKLFTIRKQSVIHISANEIGLVEANDGIPLPPGKMFGKVVACNNFEDAHEFIKNGGERGQQLAILTAGTYWINTNLFTIRKQSVIDIYPDEIGLVEANDGIPLPPGRMFGKVVDCKNFQDAAAFLNNGGESGQQLTILTAGNYQINTNLFTIRKQRVINVPQGEIALVIANDGANLPEGQILGKVVDCNNFQDAAAFINEGGQKGKQRAILTAGTYQINTDLFTVITAANAAQHGMNPNHLRVYTVDADKIGIVTTFDGAAIAPGEIAGPIIQGHDNFQNPQKFIERGGCKGLQQEVVPSGSWHLNPWFVKVEQVPLTTIEVGTVGVVISHVGNNPENNASHEPVENGYRGICKQPLYPGKYPINTKVKDVVIVPTHQITLDWSNKQKPPTNYDANLNALNLRSKDGFAFDIEVAQVISIAGENAPRMISCVGSPGSGVWEPTVGDGSTSINALKFTSIKNLVTRVLEPMVGNHFRNSAQNYEAIDFLKNRSDRQREAIDHIKSALSSYGVEAVDTLIGEIDLPDELEKILTDRKIAEEKLKTYQAEQVAEEEHQKLMYAKHQTETQKDVAIAEANVKIAEKEAEASVQKAKAEAQALRIKGEADAFVTQAIVNFIGSDNYTKLEIATRAAENQLPVVPGANATIFVDSQGGIPTSVSDMSALQFTAYMDTALKNKARLSELPKPQPAALPQSHIVCPNCQTKNPLDHNFCFKCGIQLH</sequence>
<organism evidence="3 4">
    <name type="scientific">Microseira wollei NIES-4236</name>
    <dbReference type="NCBI Taxonomy" id="2530354"/>
    <lineage>
        <taxon>Bacteria</taxon>
        <taxon>Bacillati</taxon>
        <taxon>Cyanobacteriota</taxon>
        <taxon>Cyanophyceae</taxon>
        <taxon>Oscillatoriophycideae</taxon>
        <taxon>Aerosakkonematales</taxon>
        <taxon>Aerosakkonemataceae</taxon>
        <taxon>Microseira</taxon>
    </lineage>
</organism>
<dbReference type="RefSeq" id="WP_226585611.1">
    <property type="nucleotide sequence ID" value="NZ_BLAY01000077.1"/>
</dbReference>
<dbReference type="PANTHER" id="PTHR42911">
    <property type="entry name" value="MODULATOR OF FTSH PROTEASE HFLC"/>
    <property type="match status" value="1"/>
</dbReference>
<dbReference type="SUPFAM" id="SSF117892">
    <property type="entry name" value="Band 7/SPFH domain"/>
    <property type="match status" value="1"/>
</dbReference>